<keyword evidence="3" id="KW-0378">Hydrolase</keyword>
<dbReference type="InterPro" id="IPR011545">
    <property type="entry name" value="DEAD/DEAH_box_helicase_dom"/>
</dbReference>
<dbReference type="PROSITE" id="PS51195">
    <property type="entry name" value="Q_MOTIF"/>
    <property type="match status" value="1"/>
</dbReference>
<keyword evidence="4" id="KW-0802">TPR repeat</keyword>
<dbReference type="InterPro" id="IPR014001">
    <property type="entry name" value="Helicase_ATP-bd"/>
</dbReference>
<dbReference type="InterPro" id="IPR021183">
    <property type="entry name" value="NatA_aux_su"/>
</dbReference>
<dbReference type="PROSITE" id="PS51194">
    <property type="entry name" value="HELICASE_CTER"/>
    <property type="match status" value="1"/>
</dbReference>
<dbReference type="InterPro" id="IPR000629">
    <property type="entry name" value="RNA-helicase_DEAD-box_CS"/>
</dbReference>
<evidence type="ECO:0000256" key="6">
    <source>
        <dbReference type="ARBA" id="ARBA00022840"/>
    </source>
</evidence>
<dbReference type="InterPro" id="IPR019734">
    <property type="entry name" value="TPR_rpt"/>
</dbReference>
<feature type="region of interest" description="Disordered" evidence="9">
    <location>
        <begin position="1"/>
        <end position="26"/>
    </location>
</feature>
<dbReference type="PROSITE" id="PS51192">
    <property type="entry name" value="HELICASE_ATP_BIND_1"/>
    <property type="match status" value="1"/>
</dbReference>
<feature type="domain" description="Helicase C-terminal" evidence="11">
    <location>
        <begin position="439"/>
        <end position="584"/>
    </location>
</feature>
<dbReference type="Gene3D" id="1.25.40.1040">
    <property type="match status" value="1"/>
</dbReference>
<evidence type="ECO:0000313" key="14">
    <source>
        <dbReference type="Proteomes" id="UP000789901"/>
    </source>
</evidence>
<evidence type="ECO:0000259" key="10">
    <source>
        <dbReference type="PROSITE" id="PS51192"/>
    </source>
</evidence>
<feature type="domain" description="Helicase ATP-binding" evidence="10">
    <location>
        <begin position="202"/>
        <end position="391"/>
    </location>
</feature>
<keyword evidence="1" id="KW-0677">Repeat</keyword>
<dbReference type="InterPro" id="IPR011990">
    <property type="entry name" value="TPR-like_helical_dom_sf"/>
</dbReference>
<dbReference type="SMART" id="SM00028">
    <property type="entry name" value="TPR"/>
    <property type="match status" value="6"/>
</dbReference>
<evidence type="ECO:0000256" key="8">
    <source>
        <dbReference type="SAM" id="Coils"/>
    </source>
</evidence>
<organism evidence="13 14">
    <name type="scientific">Gigaspora margarita</name>
    <dbReference type="NCBI Taxonomy" id="4874"/>
    <lineage>
        <taxon>Eukaryota</taxon>
        <taxon>Fungi</taxon>
        <taxon>Fungi incertae sedis</taxon>
        <taxon>Mucoromycota</taxon>
        <taxon>Glomeromycotina</taxon>
        <taxon>Glomeromycetes</taxon>
        <taxon>Diversisporales</taxon>
        <taxon>Gigasporaceae</taxon>
        <taxon>Gigaspora</taxon>
    </lineage>
</organism>
<dbReference type="SMART" id="SM00490">
    <property type="entry name" value="HELICc"/>
    <property type="match status" value="1"/>
</dbReference>
<dbReference type="SUPFAM" id="SSF48452">
    <property type="entry name" value="TPR-like"/>
    <property type="match status" value="2"/>
</dbReference>
<evidence type="ECO:0000256" key="5">
    <source>
        <dbReference type="ARBA" id="ARBA00022806"/>
    </source>
</evidence>
<dbReference type="EMBL" id="CAJVQB010011059">
    <property type="protein sequence ID" value="CAG8744897.1"/>
    <property type="molecule type" value="Genomic_DNA"/>
</dbReference>
<feature type="compositionally biased region" description="Basic residues" evidence="9">
    <location>
        <begin position="88"/>
        <end position="103"/>
    </location>
</feature>
<evidence type="ECO:0000256" key="3">
    <source>
        <dbReference type="ARBA" id="ARBA00022801"/>
    </source>
</evidence>
<feature type="region of interest" description="Disordered" evidence="9">
    <location>
        <begin position="1264"/>
        <end position="1284"/>
    </location>
</feature>
<dbReference type="Pfam" id="PF13181">
    <property type="entry name" value="TPR_8"/>
    <property type="match status" value="1"/>
</dbReference>
<dbReference type="Pfam" id="PF12569">
    <property type="entry name" value="NatA_aux_su"/>
    <property type="match status" value="1"/>
</dbReference>
<keyword evidence="5" id="KW-0347">Helicase</keyword>
<feature type="domain" description="DEAD-box RNA helicase Q" evidence="12">
    <location>
        <begin position="171"/>
        <end position="199"/>
    </location>
</feature>
<feature type="compositionally biased region" description="Basic residues" evidence="9">
    <location>
        <begin position="1"/>
        <end position="10"/>
    </location>
</feature>
<keyword evidence="8" id="KW-0175">Coiled coil</keyword>
<comment type="caution">
    <text evidence="13">The sequence shown here is derived from an EMBL/GenBank/DDBJ whole genome shotgun (WGS) entry which is preliminary data.</text>
</comment>
<dbReference type="CDD" id="cd18787">
    <property type="entry name" value="SF2_C_DEAD"/>
    <property type="match status" value="1"/>
</dbReference>
<sequence length="1476" mass="170423">TSTKRKKRKLLKADKGNPKKKKHKKDVIDVHKKEDFIDVNNLDWSEITCPESVFIGGDDDMGGFLCLEEINDVDVEYEETPTKGNTIRFKKATSNKPTTKKNKNPPAKPHEPLPIEELSKFHDLDTFDEQLMLKSQQPYLDTAFTSHSEVSEQDEDEDSNLQIGNEDIDSSAWKEFNLSSTIMNGLKALKFESPTPIQEKTLHAGLNGRDVIGKAETGSGKTLAFGIPILEYIVKQKKKSSEKQLVALILTPTRELAIQIKNHLQNVGKFATINIMTVVGGMAIQKQKRLLEKNPNIIVGTPGRLWELFSENDEYLNALRHTRFLVLDEADRMLEAGHFKELINLTSEQDDKIIQYDAKDFPKRQTFIFSATLDNNLKSDINRKKTLNGTLNSQGTIAELMNRIEFRDSNPLYMDITPKGSIVETLQESKIDCLVREKDLYMYYFITRYPGRTLVFVNSIDAIRRLIPIMRLLNIEVFGLHAQMQQRQRLKNLDRFKQNPNAVMVASDVAARGLDIPLVEHVIHYQLPRSGDIYIHRSGRTARARNEGISLMLCSPEESSFYRKICQDLKKANGIANFPIDGGGNHDDEWFKKVAEDLEVDLDDELLFNKKETNKGRQNNYGAKYKIQTLKLQLKELLSQPLVPRGVSTKYLTSGIVRDLADRLLNIFSTGVPVYTFFEHDTNHICYEGITVKGKYYEFKQYKKGLKATEQILKKYPEHGETLAMKGLFLNHMDKKDDAREFVRKGLKSDLKSHICWHVYGLLHRSDKNYGEALKCYTQALKIDKFYNPTFLNIKESRHHLLQLRPNNQRYWIGLAISYHLLGNYETAEKVLKTYEDTLKPGQPNYEHSEMLLYHNLIIDESGNTEAALEHLDSIKSNVCDRRIWKEKRAQFLLKLHRLQDAEAAYEELINDNPDCYSYYEGLQIAKGINTNDLTPECEEKIIALYKDLTQKYPKSNAIKLFPLLYTTGDNFKMFADEYIQAALRKGVPSLFVNLKKLYNDPQKEAIIEQLVEGYLECLKNNGTFTQSKSDDDVKEPPTAYLWTLYLLSQHYDNKRDTTKALKLIDEAIEHTPTLVELYMTKGRILKHGGNHNEATKVMNEARELDLQDRFINSKCSKYMLRNDQIEEAEQKIGLFTRGDAPDPLTDLADMQCMWFVLEEGESYIRQKKWSKALKRFHQIEKDQLRSHPYYFRAAQSAIKIYIELYDNPNTGTISEESEDYANMTEGEKKKLKNKAKKAALKKQKEDEERKEIKHILLEKAKEDVKRKVDKPQDDDPDGEKLLKTEDPLGEAFKFLLPLQELSPKRIETHLLGFEIYLRKKKFLLALKALLRAYSIDKENATLHNDIIRFHLAVSDNKEINPTINQVIASEKVTLIPENMSLVEFNDRFLERNKSISHLLVGAETLYAIDPERKQEAENLLLMVDSEKYASTRTLENCIKVYETLKSAFNSSKAEEFRVKCKEWFPMSTYFCDDPE</sequence>
<reference evidence="13 14" key="1">
    <citation type="submission" date="2021-06" db="EMBL/GenBank/DDBJ databases">
        <authorList>
            <person name="Kallberg Y."/>
            <person name="Tangrot J."/>
            <person name="Rosling A."/>
        </authorList>
    </citation>
    <scope>NUCLEOTIDE SEQUENCE [LARGE SCALE GENOMIC DNA]</scope>
    <source>
        <strain evidence="13 14">120-4 pot B 10/14</strain>
    </source>
</reference>
<feature type="non-terminal residue" evidence="13">
    <location>
        <position position="1"/>
    </location>
</feature>
<dbReference type="Pfam" id="PF00270">
    <property type="entry name" value="DEAD"/>
    <property type="match status" value="1"/>
</dbReference>
<feature type="coiled-coil region" evidence="8">
    <location>
        <begin position="1222"/>
        <end position="1251"/>
    </location>
</feature>
<name>A0ABN7V8U2_GIGMA</name>
<keyword evidence="6" id="KW-0067">ATP-binding</keyword>
<dbReference type="SMART" id="SM00487">
    <property type="entry name" value="DEXDc"/>
    <property type="match status" value="1"/>
</dbReference>
<keyword evidence="14" id="KW-1185">Reference proteome</keyword>
<dbReference type="PANTHER" id="PTHR22767:SF2">
    <property type="entry name" value="N(ALPHA)-ACETYLTRANSFERASE 15_16, ISOFORM A"/>
    <property type="match status" value="1"/>
</dbReference>
<dbReference type="InterPro" id="IPR014014">
    <property type="entry name" value="RNA_helicase_DEAD_Q_motif"/>
</dbReference>
<dbReference type="PROSITE" id="PS00039">
    <property type="entry name" value="DEAD_ATP_HELICASE"/>
    <property type="match status" value="1"/>
</dbReference>
<feature type="short sequence motif" description="Q motif" evidence="7">
    <location>
        <begin position="171"/>
        <end position="199"/>
    </location>
</feature>
<dbReference type="InterPro" id="IPR001650">
    <property type="entry name" value="Helicase_C-like"/>
</dbReference>
<feature type="region of interest" description="Disordered" evidence="9">
    <location>
        <begin position="87"/>
        <end position="113"/>
    </location>
</feature>
<proteinExistence type="predicted"/>
<keyword evidence="2" id="KW-0547">Nucleotide-binding</keyword>
<evidence type="ECO:0000256" key="4">
    <source>
        <dbReference type="ARBA" id="ARBA00022803"/>
    </source>
</evidence>
<dbReference type="SUPFAM" id="SSF52540">
    <property type="entry name" value="P-loop containing nucleoside triphosphate hydrolases"/>
    <property type="match status" value="1"/>
</dbReference>
<evidence type="ECO:0000256" key="1">
    <source>
        <dbReference type="ARBA" id="ARBA00022737"/>
    </source>
</evidence>
<dbReference type="Proteomes" id="UP000789901">
    <property type="component" value="Unassembled WGS sequence"/>
</dbReference>
<dbReference type="PANTHER" id="PTHR22767">
    <property type="entry name" value="N-TERMINAL ACETYLTRANSFERASE-RELATED"/>
    <property type="match status" value="1"/>
</dbReference>
<dbReference type="Pfam" id="PF00271">
    <property type="entry name" value="Helicase_C"/>
    <property type="match status" value="1"/>
</dbReference>
<dbReference type="CDD" id="cd17946">
    <property type="entry name" value="DEADc_DDX24"/>
    <property type="match status" value="1"/>
</dbReference>
<evidence type="ECO:0000256" key="7">
    <source>
        <dbReference type="PROSITE-ProRule" id="PRU00552"/>
    </source>
</evidence>
<evidence type="ECO:0000313" key="13">
    <source>
        <dbReference type="EMBL" id="CAG8744897.1"/>
    </source>
</evidence>
<accession>A0ABN7V8U2</accession>
<evidence type="ECO:0000256" key="2">
    <source>
        <dbReference type="ARBA" id="ARBA00022741"/>
    </source>
</evidence>
<evidence type="ECO:0000259" key="12">
    <source>
        <dbReference type="PROSITE" id="PS51195"/>
    </source>
</evidence>
<protein>
    <submittedName>
        <fullName evidence="13">16400_t:CDS:1</fullName>
    </submittedName>
</protein>
<evidence type="ECO:0000259" key="11">
    <source>
        <dbReference type="PROSITE" id="PS51194"/>
    </source>
</evidence>
<evidence type="ECO:0000256" key="9">
    <source>
        <dbReference type="SAM" id="MobiDB-lite"/>
    </source>
</evidence>
<dbReference type="InterPro" id="IPR027417">
    <property type="entry name" value="P-loop_NTPase"/>
</dbReference>
<dbReference type="Gene3D" id="3.40.50.300">
    <property type="entry name" value="P-loop containing nucleotide triphosphate hydrolases"/>
    <property type="match status" value="2"/>
</dbReference>
<dbReference type="Gene3D" id="1.25.40.1010">
    <property type="match status" value="1"/>
</dbReference>
<gene>
    <name evidence="13" type="ORF">GMARGA_LOCUS15761</name>
</gene>